<reference evidence="2 3" key="1">
    <citation type="submission" date="2019-10" db="EMBL/GenBank/DDBJ databases">
        <title>Prolixibacter strains distinguished by the presence of nitrate reductase genes were adept at nitrate-dependent anaerobic corrosion of metallic iron and carbon steel.</title>
        <authorList>
            <person name="Iino T."/>
            <person name="Shono N."/>
            <person name="Ito K."/>
            <person name="Nakamura R."/>
            <person name="Sueoka K."/>
            <person name="Harayama S."/>
            <person name="Ohkuma M."/>
        </authorList>
    </citation>
    <scope>NUCLEOTIDE SEQUENCE [LARGE SCALE GENOMIC DNA]</scope>
    <source>
        <strain evidence="2 3">JCM 13498</strain>
    </source>
</reference>
<feature type="signal peptide" evidence="1">
    <location>
        <begin position="1"/>
        <end position="22"/>
    </location>
</feature>
<feature type="chain" id="PRO_5024365070" description="SusD/RagB family nutrient-binding outer membrane lipoprotein" evidence="1">
    <location>
        <begin position="23"/>
        <end position="526"/>
    </location>
</feature>
<accession>A0A5M4AWS5</accession>
<protein>
    <recommendedName>
        <fullName evidence="4">SusD/RagB family nutrient-binding outer membrane lipoprotein</fullName>
    </recommendedName>
</protein>
<keyword evidence="3" id="KW-1185">Reference proteome</keyword>
<keyword evidence="1" id="KW-0732">Signal</keyword>
<dbReference type="EMBL" id="BLAX01000001">
    <property type="protein sequence ID" value="GET31907.1"/>
    <property type="molecule type" value="Genomic_DNA"/>
</dbReference>
<dbReference type="Proteomes" id="UP000391834">
    <property type="component" value="Unassembled WGS sequence"/>
</dbReference>
<comment type="caution">
    <text evidence="2">The sequence shown here is derived from an EMBL/GenBank/DDBJ whole genome shotgun (WGS) entry which is preliminary data.</text>
</comment>
<evidence type="ECO:0008006" key="4">
    <source>
        <dbReference type="Google" id="ProtNLM"/>
    </source>
</evidence>
<gene>
    <name evidence="2" type="ORF">PbJCM13498_07700</name>
</gene>
<evidence type="ECO:0000256" key="1">
    <source>
        <dbReference type="SAM" id="SignalP"/>
    </source>
</evidence>
<sequence>MKNKISYYISALILVLSLSSCSDFGNMNVNPEAITQNVMDYTLEFSNVEMYCYGTEYEAWRNGMIYCSTMLQHTASTESYWQGDKYTYSAGYNSAYWDRIYPNGIRNVIDLLENWKDNNKYFAEYQMARIMRVLMFQRMTDMYGDCPYFDAGNGYYKANGYPAYDTQKDIYADMLNELNEAATNLNGATSSIGNADIIYGGDCAKWQKFAYSLMLRVAMRLSKVDATTAKTWVNTAVTGGLFASNDDNAKIEHPGATTSNNSCEPFGKIYCHEDPNAYRMSESFVDLLKNTSDPRLHLICTVVADPSKKIGSGDWQMGDTIASHQLGMPNGYDETTGSSSSTYLPNAPNYPGNKNAYSVVNRYTYARIDAPTFLVTYAENELLLAEAAYRGWISGSAEEYYNTGVTAAMKQFDQFGAGLAPSDTQIANYLAANPYSASTALEQINTQYYINTFSDEYETFANWRRSGYPVLKTVNYVGNVTGGTIPRRFTYPVSESTVNAANYTDAVSRLDKGDKMTSRVWWDVKQ</sequence>
<dbReference type="SUPFAM" id="SSF48452">
    <property type="entry name" value="TPR-like"/>
    <property type="match status" value="1"/>
</dbReference>
<dbReference type="PROSITE" id="PS51257">
    <property type="entry name" value="PROKAR_LIPOPROTEIN"/>
    <property type="match status" value="1"/>
</dbReference>
<organism evidence="2 3">
    <name type="scientific">Prolixibacter bellariivorans</name>
    <dbReference type="NCBI Taxonomy" id="314319"/>
    <lineage>
        <taxon>Bacteria</taxon>
        <taxon>Pseudomonadati</taxon>
        <taxon>Bacteroidota</taxon>
        <taxon>Bacteroidia</taxon>
        <taxon>Marinilabiliales</taxon>
        <taxon>Prolixibacteraceae</taxon>
        <taxon>Prolixibacter</taxon>
    </lineage>
</organism>
<name>A0A5M4AWS5_9BACT</name>
<dbReference type="RefSeq" id="WP_025865206.1">
    <property type="nucleotide sequence ID" value="NZ_BLAX01000001.1"/>
</dbReference>
<evidence type="ECO:0000313" key="3">
    <source>
        <dbReference type="Proteomes" id="UP000391834"/>
    </source>
</evidence>
<dbReference type="Gene3D" id="1.25.40.390">
    <property type="match status" value="1"/>
</dbReference>
<proteinExistence type="predicted"/>
<dbReference type="AlphaFoldDB" id="A0A5M4AWS5"/>
<dbReference type="OrthoDB" id="1109828at2"/>
<dbReference type="InterPro" id="IPR041662">
    <property type="entry name" value="SusD-like_2"/>
</dbReference>
<dbReference type="InterPro" id="IPR011990">
    <property type="entry name" value="TPR-like_helical_dom_sf"/>
</dbReference>
<dbReference type="Pfam" id="PF12771">
    <property type="entry name" value="SusD-like_2"/>
    <property type="match status" value="1"/>
</dbReference>
<evidence type="ECO:0000313" key="2">
    <source>
        <dbReference type="EMBL" id="GET31907.1"/>
    </source>
</evidence>